<dbReference type="PANTHER" id="PTHR34846">
    <property type="entry name" value="4-CARBOXYMUCONOLACTONE DECARBOXYLASE FAMILY PROTEIN (AFU_ORTHOLOGUE AFUA_6G11590)"/>
    <property type="match status" value="1"/>
</dbReference>
<evidence type="ECO:0000313" key="3">
    <source>
        <dbReference type="Proteomes" id="UP001209083"/>
    </source>
</evidence>
<protein>
    <submittedName>
        <fullName evidence="2">Carboxymuconolactone decarboxylase family protein</fullName>
    </submittedName>
</protein>
<keyword evidence="3" id="KW-1185">Reference proteome</keyword>
<gene>
    <name evidence="2" type="ORF">LWF01_17200</name>
</gene>
<reference evidence="2 3" key="1">
    <citation type="submission" date="2023-05" db="EMBL/GenBank/DDBJ databases">
        <title>Lithophilousrod everest ZFBP1038 complete genpme.</title>
        <authorList>
            <person name="Tian M."/>
        </authorList>
    </citation>
    <scope>NUCLEOTIDE SEQUENCE [LARGE SCALE GENOMIC DNA]</scope>
    <source>
        <strain evidence="2 3">ZFBP1038</strain>
    </source>
</reference>
<accession>A0ABY8QS79</accession>
<dbReference type="EMBL" id="CP090958">
    <property type="protein sequence ID" value="WGW11802.1"/>
    <property type="molecule type" value="Genomic_DNA"/>
</dbReference>
<feature type="domain" description="Carboxymuconolactone decarboxylase-like" evidence="1">
    <location>
        <begin position="11"/>
        <end position="77"/>
    </location>
</feature>
<dbReference type="SUPFAM" id="SSF69118">
    <property type="entry name" value="AhpD-like"/>
    <property type="match status" value="1"/>
</dbReference>
<dbReference type="Pfam" id="PF02627">
    <property type="entry name" value="CMD"/>
    <property type="match status" value="1"/>
</dbReference>
<sequence>MIVTELTVGRWRSLTPTQTALATMVSAGDIGCSWCMDFGVWEHLNQGVDPVKLREVPNWRESAVYTDAERRVMEYASAMTQSPPTVTDEMVSRLQAELSEAQVVELTALIALENQRSRFNFAMGLTSQGFKASCDLADR</sequence>
<dbReference type="Gene3D" id="1.20.1290.10">
    <property type="entry name" value="AhpD-like"/>
    <property type="match status" value="1"/>
</dbReference>
<evidence type="ECO:0000313" key="2">
    <source>
        <dbReference type="EMBL" id="WGW11802.1"/>
    </source>
</evidence>
<evidence type="ECO:0000259" key="1">
    <source>
        <dbReference type="Pfam" id="PF02627"/>
    </source>
</evidence>
<dbReference type="InterPro" id="IPR029032">
    <property type="entry name" value="AhpD-like"/>
</dbReference>
<proteinExistence type="predicted"/>
<dbReference type="Proteomes" id="UP001209083">
    <property type="component" value="Chromosome"/>
</dbReference>
<dbReference type="InterPro" id="IPR003779">
    <property type="entry name" value="CMD-like"/>
</dbReference>
<name>A0ABY8QS79_9MICO</name>
<organism evidence="2 3">
    <name type="scientific">Saxibacter everestensis</name>
    <dbReference type="NCBI Taxonomy" id="2909229"/>
    <lineage>
        <taxon>Bacteria</taxon>
        <taxon>Bacillati</taxon>
        <taxon>Actinomycetota</taxon>
        <taxon>Actinomycetes</taxon>
        <taxon>Micrococcales</taxon>
        <taxon>Brevibacteriaceae</taxon>
        <taxon>Saxibacter</taxon>
    </lineage>
</organism>
<dbReference type="RefSeq" id="WP_349638595.1">
    <property type="nucleotide sequence ID" value="NZ_CP090958.1"/>
</dbReference>
<dbReference type="PANTHER" id="PTHR34846:SF10">
    <property type="entry name" value="CYTOPLASMIC PROTEIN"/>
    <property type="match status" value="1"/>
</dbReference>